<organism evidence="1">
    <name type="scientific">viral metagenome</name>
    <dbReference type="NCBI Taxonomy" id="1070528"/>
    <lineage>
        <taxon>unclassified sequences</taxon>
        <taxon>metagenomes</taxon>
        <taxon>organismal metagenomes</taxon>
    </lineage>
</organism>
<name>A0A6M3KLM9_9ZZZZ</name>
<proteinExistence type="predicted"/>
<accession>A0A6M3KLM9</accession>
<sequence>MARTLELPLSSHVNGHTWNLYSFDYESPDGRPSGYFYATSDDHAKLLLSELKETAVLAGQVMGQVHE</sequence>
<gene>
    <name evidence="1" type="ORF">MM415A00396_0036</name>
</gene>
<dbReference type="EMBL" id="MT142491">
    <property type="protein sequence ID" value="QJA82600.1"/>
    <property type="molecule type" value="Genomic_DNA"/>
</dbReference>
<evidence type="ECO:0000313" key="1">
    <source>
        <dbReference type="EMBL" id="QJA82600.1"/>
    </source>
</evidence>
<dbReference type="AlphaFoldDB" id="A0A6M3KLM9"/>
<protein>
    <submittedName>
        <fullName evidence="1">Uncharacterized protein</fullName>
    </submittedName>
</protein>
<reference evidence="1" key="1">
    <citation type="submission" date="2020-03" db="EMBL/GenBank/DDBJ databases">
        <title>The deep terrestrial virosphere.</title>
        <authorList>
            <person name="Holmfeldt K."/>
            <person name="Nilsson E."/>
            <person name="Simone D."/>
            <person name="Lopez-Fernandez M."/>
            <person name="Wu X."/>
            <person name="de Brujin I."/>
            <person name="Lundin D."/>
            <person name="Andersson A."/>
            <person name="Bertilsson S."/>
            <person name="Dopson M."/>
        </authorList>
    </citation>
    <scope>NUCLEOTIDE SEQUENCE</scope>
    <source>
        <strain evidence="1">MM415A00396</strain>
    </source>
</reference>